<protein>
    <recommendedName>
        <fullName evidence="4">Chromosome segregation ATPase</fullName>
    </recommendedName>
</protein>
<feature type="coiled-coil region" evidence="1">
    <location>
        <begin position="465"/>
        <end position="581"/>
    </location>
</feature>
<name>A0A239GH33_9FIRM</name>
<organism evidence="2 3">
    <name type="scientific">Anaerovirgula multivorans</name>
    <dbReference type="NCBI Taxonomy" id="312168"/>
    <lineage>
        <taxon>Bacteria</taxon>
        <taxon>Bacillati</taxon>
        <taxon>Bacillota</taxon>
        <taxon>Clostridia</taxon>
        <taxon>Peptostreptococcales</taxon>
        <taxon>Natronincolaceae</taxon>
        <taxon>Anaerovirgula</taxon>
    </lineage>
</organism>
<gene>
    <name evidence="2" type="ORF">SAMN05446037_10179</name>
</gene>
<evidence type="ECO:0008006" key="4">
    <source>
        <dbReference type="Google" id="ProtNLM"/>
    </source>
</evidence>
<dbReference type="Proteomes" id="UP000198304">
    <property type="component" value="Unassembled WGS sequence"/>
</dbReference>
<feature type="coiled-coil region" evidence="1">
    <location>
        <begin position="797"/>
        <end position="831"/>
    </location>
</feature>
<evidence type="ECO:0000313" key="3">
    <source>
        <dbReference type="Proteomes" id="UP000198304"/>
    </source>
</evidence>
<proteinExistence type="predicted"/>
<evidence type="ECO:0000313" key="2">
    <source>
        <dbReference type="EMBL" id="SNS68440.1"/>
    </source>
</evidence>
<keyword evidence="3" id="KW-1185">Reference proteome</keyword>
<feature type="coiled-coil region" evidence="1">
    <location>
        <begin position="319"/>
        <end position="419"/>
    </location>
</feature>
<accession>A0A239GH33</accession>
<reference evidence="2 3" key="1">
    <citation type="submission" date="2017-06" db="EMBL/GenBank/DDBJ databases">
        <authorList>
            <person name="Kim H.J."/>
            <person name="Triplett B.A."/>
        </authorList>
    </citation>
    <scope>NUCLEOTIDE SEQUENCE [LARGE SCALE GENOMIC DNA]</scope>
    <source>
        <strain evidence="2 3">SCA</strain>
    </source>
</reference>
<sequence>MPKLSKIRLTGCKYDGLKKEHENSIFDLTKAGKADHTLFTLFNGGGKGVMMQFIFQLLLPGTKWGKNNGNKVISMFYDQRNNLHSFTFHVVLEWLLDTIPEKRLINGIAVKATIKNTGGEEEEKTGLSYFLYTHEHENNGYYTIENLPLYDKEAGKAIDIDIFENFIDDHKRDFIKYSQSSVRRKDAPYYSYLESRGIYRSEWMNLKAINKSEGGAGDYFIGASDNKSIFDKIIIPAISENIRNYIYEGGNSLIEMFKSNLSITKDLPVLMKRESDYRDLLVEIKPLIENADSGSRFIDRKDRLISEGNDIYFILKEEESLVTQTIEKWSNALKQAEEERKELSFQRDNLNYNQQRRKLEAKEKEVKELEEILNEKSKAIKEKKEALQLYRINELLYAKKETEQRIDNKAQERERLVEALDISDIRERAKVLDHEIVLGWEKTTKYWRHNENQYGGYINYTDQLMEECKSKKKKYEARVNELQNEINRFQLKEEDLAKDRKKLEVDYDPMSLVFPERIVEDLIKIRKEVEDKITALAQQVEDYKEKIATLNGEIDRLEYRLENKTKEVGILQEEIKKQEEYELNTARSATKQLMENYDGSLLNHHWFSKKLEALEHMEEHKKEKLEEIQRTIWEKNIDKALNKEDYFIPNKDILLIKEEIEKIGIHVETGAEYLKELDDEERLSIVKHHPGFIYSVVIGNEGEWQLIDKNIGKELFFNNMVPIYIRSEMKESSNNLFKTVFGKAYELIDENKYIKWKEDMANGVKGLSQTANSIKEDLKNIVEIKQNLNIIAKNDTAWILNQKLKKQEEENVELSEKISIQKEEKAGIENNLIKSEYILKEQKKKLDENYTSLGRLEAYIEKVEEINQDKITIVKTQKELKGIQESILAIQGDIEGVQSNQNIVRNAYNQWKLEVGKTTQAIKEVFNEAIYEYEADKSYLNDKTPELSIDSDGLMTLVKERKVLEEDIATKNSSIALLNNDIMHFRRELKRHIHDLKNLNENWENYPHLEIALNEILINIKEFDKVIKTLEVEKSNVKSHLDTIRGSIATMKDLLEEKEKQIQKEHRKAPVVLEIQDINSDMDMVERNIQSNKKYLGLCTEELQKNQDHRGSLEMNLTKIKTGYPLDAIKGKMDKILKEKIRNNPDLIVEEWLRNCGKNKDQIRKTVEEGEGFRARFIKEIIFKLEEEKLKEKIITTIKEANLTNFKSNLSSFKSMEAHFQQELIRLSKDKRKAEDAMKKWTNRASIHIIRMVEALKSMVSSMNYTNEQGYAFPLVKLKGAERLPKEEGEIAYLLDEYFVQTIDKVLATNEDTSNIEDKVFKDLMGDTVIFSKALQGRYPTLLVYKMSEKNEFRYARARDEYYTTWEAINKGEGDLPEGSGGQTLSVNTFVIMMIMSFKKKHIGNEKPSTVLVLDNPFGKASAKHVLDPIFEIADKLNFQLICFAAPEIIKVEISERFPVFWELKLEDGKVVHGGRIIR</sequence>
<dbReference type="EMBL" id="FZOJ01000017">
    <property type="protein sequence ID" value="SNS68440.1"/>
    <property type="molecule type" value="Genomic_DNA"/>
</dbReference>
<dbReference type="OrthoDB" id="9815057at2"/>
<evidence type="ECO:0000256" key="1">
    <source>
        <dbReference type="SAM" id="Coils"/>
    </source>
</evidence>
<keyword evidence="1" id="KW-0175">Coiled coil</keyword>